<evidence type="ECO:0000256" key="1">
    <source>
        <dbReference type="ARBA" id="ARBA00015313"/>
    </source>
</evidence>
<dbReference type="CDD" id="cd00371">
    <property type="entry name" value="HMA"/>
    <property type="match status" value="1"/>
</dbReference>
<dbReference type="InterPro" id="IPR036163">
    <property type="entry name" value="HMA_dom_sf"/>
</dbReference>
<keyword evidence="2" id="KW-0479">Metal-binding</keyword>
<proteinExistence type="predicted"/>
<name>A0A543A8H8_9ACTN</name>
<organism evidence="4 5">
    <name type="scientific">Nocardioides albertanoniae</name>
    <dbReference type="NCBI Taxonomy" id="1175486"/>
    <lineage>
        <taxon>Bacteria</taxon>
        <taxon>Bacillati</taxon>
        <taxon>Actinomycetota</taxon>
        <taxon>Actinomycetes</taxon>
        <taxon>Propionibacteriales</taxon>
        <taxon>Nocardioidaceae</taxon>
        <taxon>Nocardioides</taxon>
    </lineage>
</organism>
<accession>A0A543A8H8</accession>
<evidence type="ECO:0000256" key="2">
    <source>
        <dbReference type="ARBA" id="ARBA00022723"/>
    </source>
</evidence>
<gene>
    <name evidence="4" type="ORF">FB381_2809</name>
</gene>
<evidence type="ECO:0000259" key="3">
    <source>
        <dbReference type="PROSITE" id="PS50846"/>
    </source>
</evidence>
<dbReference type="SUPFAM" id="SSF55008">
    <property type="entry name" value="HMA, heavy metal-associated domain"/>
    <property type="match status" value="1"/>
</dbReference>
<dbReference type="Proteomes" id="UP000320209">
    <property type="component" value="Unassembled WGS sequence"/>
</dbReference>
<keyword evidence="5" id="KW-1185">Reference proteome</keyword>
<dbReference type="AlphaFoldDB" id="A0A543A8H8"/>
<protein>
    <recommendedName>
        <fullName evidence="1">Copper chaperone CopZ</fullName>
    </recommendedName>
</protein>
<dbReference type="OrthoDB" id="9813965at2"/>
<sequence length="91" mass="10053">MATTTHTWRVSGMHCTSCSILIDEAVEELDGVTSSTTSLKKKLTTVTLDPAVCEPDRVVDAIRDAGYEATPATEHDLTPTRRSWFRRRATS</sequence>
<dbReference type="PROSITE" id="PS50846">
    <property type="entry name" value="HMA_2"/>
    <property type="match status" value="1"/>
</dbReference>
<dbReference type="PANTHER" id="PTHR46594">
    <property type="entry name" value="P-TYPE CATION-TRANSPORTING ATPASE"/>
    <property type="match status" value="1"/>
</dbReference>
<dbReference type="Gene3D" id="3.30.70.100">
    <property type="match status" value="1"/>
</dbReference>
<dbReference type="PANTHER" id="PTHR46594:SF4">
    <property type="entry name" value="P-TYPE CATION-TRANSPORTING ATPASE"/>
    <property type="match status" value="1"/>
</dbReference>
<feature type="domain" description="HMA" evidence="3">
    <location>
        <begin position="4"/>
        <end position="70"/>
    </location>
</feature>
<dbReference type="GO" id="GO:0046872">
    <property type="term" value="F:metal ion binding"/>
    <property type="evidence" value="ECO:0007669"/>
    <property type="project" value="UniProtKB-KW"/>
</dbReference>
<evidence type="ECO:0000313" key="5">
    <source>
        <dbReference type="Proteomes" id="UP000320209"/>
    </source>
</evidence>
<dbReference type="InterPro" id="IPR006121">
    <property type="entry name" value="HMA_dom"/>
</dbReference>
<comment type="caution">
    <text evidence="4">The sequence shown here is derived from an EMBL/GenBank/DDBJ whole genome shotgun (WGS) entry which is preliminary data.</text>
</comment>
<dbReference type="FunFam" id="3.30.70.100:FF:000001">
    <property type="entry name" value="ATPase copper transporting beta"/>
    <property type="match status" value="1"/>
</dbReference>
<dbReference type="Pfam" id="PF00403">
    <property type="entry name" value="HMA"/>
    <property type="match status" value="1"/>
</dbReference>
<dbReference type="PRINTS" id="PR00946">
    <property type="entry name" value="HGSCAVENGER"/>
</dbReference>
<reference evidence="4 5" key="1">
    <citation type="submission" date="2019-06" db="EMBL/GenBank/DDBJ databases">
        <title>Sequencing the genomes of 1000 actinobacteria strains.</title>
        <authorList>
            <person name="Klenk H.-P."/>
        </authorList>
    </citation>
    <scope>NUCLEOTIDE SEQUENCE [LARGE SCALE GENOMIC DNA]</scope>
    <source>
        <strain evidence="4 5">DSM 25218</strain>
    </source>
</reference>
<dbReference type="RefSeq" id="WP_141780840.1">
    <property type="nucleotide sequence ID" value="NZ_VFOV01000001.1"/>
</dbReference>
<dbReference type="EMBL" id="VFOV01000001">
    <property type="protein sequence ID" value="TQL68908.1"/>
    <property type="molecule type" value="Genomic_DNA"/>
</dbReference>
<evidence type="ECO:0000313" key="4">
    <source>
        <dbReference type="EMBL" id="TQL68908.1"/>
    </source>
</evidence>
<dbReference type="InterPro" id="IPR001802">
    <property type="entry name" value="MerP/CopZ"/>
</dbReference>